<keyword evidence="3" id="KW-1185">Reference proteome</keyword>
<evidence type="ECO:0000313" key="2">
    <source>
        <dbReference type="EMBL" id="TXC70544.1"/>
    </source>
</evidence>
<keyword evidence="1" id="KW-1133">Transmembrane helix</keyword>
<feature type="transmembrane region" description="Helical" evidence="1">
    <location>
        <begin position="91"/>
        <end position="110"/>
    </location>
</feature>
<evidence type="ECO:0000313" key="3">
    <source>
        <dbReference type="Proteomes" id="UP000321250"/>
    </source>
</evidence>
<evidence type="ECO:0000256" key="1">
    <source>
        <dbReference type="SAM" id="Phobius"/>
    </source>
</evidence>
<dbReference type="InterPro" id="IPR009325">
    <property type="entry name" value="DUF983"/>
</dbReference>
<sequence>MPDTDTAVATPPLIYPGVNSLKAGLRGRCPRCGKGALFDGFLNLRRECPACGLSYAFADPADGPAFIVICFGCVPAVSLALGLQIAFSPPFWVHLLISLPFAVITSIAPLRPLKGWFIASQYFNKAREGRLVGTWHPYGPDQPGVSQPAHPW</sequence>
<dbReference type="OrthoDB" id="9799456at2"/>
<comment type="caution">
    <text evidence="2">The sequence shown here is derived from an EMBL/GenBank/DDBJ whole genome shotgun (WGS) entry which is preliminary data.</text>
</comment>
<gene>
    <name evidence="2" type="ORF">FSB78_06015</name>
</gene>
<keyword evidence="1" id="KW-0472">Membrane</keyword>
<keyword evidence="1" id="KW-0812">Transmembrane</keyword>
<protein>
    <submittedName>
        <fullName evidence="2">DUF983 domain-containing protein</fullName>
    </submittedName>
</protein>
<dbReference type="RefSeq" id="WP_147080845.1">
    <property type="nucleotide sequence ID" value="NZ_VOQR01000001.1"/>
</dbReference>
<dbReference type="Pfam" id="PF06170">
    <property type="entry name" value="DUF983"/>
    <property type="match status" value="1"/>
</dbReference>
<proteinExistence type="predicted"/>
<name>A0A5C6UD11_9SPHN</name>
<dbReference type="AlphaFoldDB" id="A0A5C6UD11"/>
<dbReference type="Proteomes" id="UP000321250">
    <property type="component" value="Unassembled WGS sequence"/>
</dbReference>
<feature type="transmembrane region" description="Helical" evidence="1">
    <location>
        <begin position="65"/>
        <end position="85"/>
    </location>
</feature>
<accession>A0A5C6UD11</accession>
<reference evidence="2 3" key="1">
    <citation type="journal article" date="2013" name="Antonie Van Leeuwenhoek">
        <title>Sphingomonas ginsenosidivorax sp. nov., with the ability to transform ginsenosides.</title>
        <authorList>
            <person name="Jin X.F."/>
            <person name="Kim J.K."/>
            <person name="Liu Q.M."/>
            <person name="Kang M.S."/>
            <person name="He D."/>
            <person name="Jin F.X."/>
            <person name="Kim S.C."/>
            <person name="Im W.T."/>
        </authorList>
    </citation>
    <scope>NUCLEOTIDE SEQUENCE [LARGE SCALE GENOMIC DNA]</scope>
    <source>
        <strain evidence="2 3">KHI67</strain>
    </source>
</reference>
<organism evidence="2 3">
    <name type="scientific">Sphingomonas ginsenosidivorax</name>
    <dbReference type="NCBI Taxonomy" id="862135"/>
    <lineage>
        <taxon>Bacteria</taxon>
        <taxon>Pseudomonadati</taxon>
        <taxon>Pseudomonadota</taxon>
        <taxon>Alphaproteobacteria</taxon>
        <taxon>Sphingomonadales</taxon>
        <taxon>Sphingomonadaceae</taxon>
        <taxon>Sphingomonas</taxon>
    </lineage>
</organism>
<dbReference type="EMBL" id="VOQR01000001">
    <property type="protein sequence ID" value="TXC70544.1"/>
    <property type="molecule type" value="Genomic_DNA"/>
</dbReference>